<dbReference type="Gene3D" id="1.25.40.10">
    <property type="entry name" value="Tetratricopeptide repeat domain"/>
    <property type="match status" value="1"/>
</dbReference>
<evidence type="ECO:0000313" key="3">
    <source>
        <dbReference type="EMBL" id="WOH04440.1"/>
    </source>
</evidence>
<evidence type="ECO:0008006" key="5">
    <source>
        <dbReference type="Google" id="ProtNLM"/>
    </source>
</evidence>
<dbReference type="GO" id="GO:0009658">
    <property type="term" value="P:chloroplast organization"/>
    <property type="evidence" value="ECO:0007669"/>
    <property type="project" value="InterPro"/>
</dbReference>
<evidence type="ECO:0000256" key="2">
    <source>
        <dbReference type="PROSITE-ProRule" id="PRU00708"/>
    </source>
</evidence>
<dbReference type="InterPro" id="IPR002885">
    <property type="entry name" value="PPR_rpt"/>
</dbReference>
<evidence type="ECO:0000256" key="1">
    <source>
        <dbReference type="ARBA" id="ARBA00022737"/>
    </source>
</evidence>
<feature type="repeat" description="PPR" evidence="2">
    <location>
        <begin position="144"/>
        <end position="178"/>
    </location>
</feature>
<keyword evidence="4" id="KW-1185">Reference proteome</keyword>
<dbReference type="InterPro" id="IPR044190">
    <property type="entry name" value="THA8-like"/>
</dbReference>
<dbReference type="NCBIfam" id="TIGR00756">
    <property type="entry name" value="PPR"/>
    <property type="match status" value="1"/>
</dbReference>
<dbReference type="AlphaFoldDB" id="A0AAF0XAF4"/>
<dbReference type="PANTHER" id="PTHR47594:SF3">
    <property type="entry name" value="PROTEIN THYLAKOID ASSEMBLY 8, CHLOROPLASTIC"/>
    <property type="match status" value="1"/>
</dbReference>
<dbReference type="PANTHER" id="PTHR47594">
    <property type="entry name" value="PPR CONTAINING PLANT-LIKE PROTEIN"/>
    <property type="match status" value="1"/>
</dbReference>
<name>A0AAF0XAF4_DAUCS</name>
<dbReference type="InterPro" id="IPR011990">
    <property type="entry name" value="TPR-like_helical_dom_sf"/>
</dbReference>
<gene>
    <name evidence="3" type="ORF">DCAR_0623849</name>
</gene>
<dbReference type="GO" id="GO:0003723">
    <property type="term" value="F:RNA binding"/>
    <property type="evidence" value="ECO:0007669"/>
    <property type="project" value="InterPro"/>
</dbReference>
<dbReference type="Proteomes" id="UP000077755">
    <property type="component" value="Chromosome 6"/>
</dbReference>
<organism evidence="3 4">
    <name type="scientific">Daucus carota subsp. sativus</name>
    <name type="common">Carrot</name>
    <dbReference type="NCBI Taxonomy" id="79200"/>
    <lineage>
        <taxon>Eukaryota</taxon>
        <taxon>Viridiplantae</taxon>
        <taxon>Streptophyta</taxon>
        <taxon>Embryophyta</taxon>
        <taxon>Tracheophyta</taxon>
        <taxon>Spermatophyta</taxon>
        <taxon>Magnoliopsida</taxon>
        <taxon>eudicotyledons</taxon>
        <taxon>Gunneridae</taxon>
        <taxon>Pentapetalae</taxon>
        <taxon>asterids</taxon>
        <taxon>campanulids</taxon>
        <taxon>Apiales</taxon>
        <taxon>Apiaceae</taxon>
        <taxon>Apioideae</taxon>
        <taxon>Scandiceae</taxon>
        <taxon>Daucinae</taxon>
        <taxon>Daucus</taxon>
        <taxon>Daucus sect. Daucus</taxon>
    </lineage>
</organism>
<reference evidence="3" key="2">
    <citation type="submission" date="2022-03" db="EMBL/GenBank/DDBJ databases">
        <title>Draft title - Genomic analysis of global carrot germplasm unveils the trajectory of domestication and the origin of high carotenoid orange carrot.</title>
        <authorList>
            <person name="Iorizzo M."/>
            <person name="Ellison S."/>
            <person name="Senalik D."/>
            <person name="Macko-Podgorni A."/>
            <person name="Grzebelus D."/>
            <person name="Bostan H."/>
            <person name="Rolling W."/>
            <person name="Curaba J."/>
            <person name="Simon P."/>
        </authorList>
    </citation>
    <scope>NUCLEOTIDE SEQUENCE</scope>
    <source>
        <tissue evidence="3">Leaf</tissue>
    </source>
</reference>
<dbReference type="GO" id="GO:0000373">
    <property type="term" value="P:Group II intron splicing"/>
    <property type="evidence" value="ECO:0007669"/>
    <property type="project" value="InterPro"/>
</dbReference>
<sequence length="215" mass="23809">MASSSLRSILSFPLPLPHPHKSNPKPFTIRCGPRDKRGPLMKGRILSTEAIHAVQSLKRSPQNDAVLSRLLKFDLLAVFTELLRQDRTELAVKVFAVIKSEPWYTPDLSIHAALVSALARKHKSVEITGLIDGLCENDFAADDNNKGLVMLIKAVINAGEVESTVRIYRMMRRSGWEPRCAEDDYVVGVLSSGLRRLGEESVANEICSEFGRASV</sequence>
<evidence type="ECO:0000313" key="4">
    <source>
        <dbReference type="Proteomes" id="UP000077755"/>
    </source>
</evidence>
<keyword evidence="1" id="KW-0677">Repeat</keyword>
<proteinExistence type="predicted"/>
<dbReference type="KEGG" id="dcr:108227710"/>
<dbReference type="PROSITE" id="PS51375">
    <property type="entry name" value="PPR"/>
    <property type="match status" value="1"/>
</dbReference>
<accession>A0AAF0XAF4</accession>
<dbReference type="EMBL" id="CP093348">
    <property type="protein sequence ID" value="WOH04440.1"/>
    <property type="molecule type" value="Genomic_DNA"/>
</dbReference>
<protein>
    <recommendedName>
        <fullName evidence="5">Pentacotripeptide-repeat region of PRORP domain-containing protein</fullName>
    </recommendedName>
</protein>
<reference evidence="3" key="1">
    <citation type="journal article" date="2016" name="Nat. Genet.">
        <title>A high-quality carrot genome assembly provides new insights into carotenoid accumulation and asterid genome evolution.</title>
        <authorList>
            <person name="Iorizzo M."/>
            <person name="Ellison S."/>
            <person name="Senalik D."/>
            <person name="Zeng P."/>
            <person name="Satapoomin P."/>
            <person name="Huang J."/>
            <person name="Bowman M."/>
            <person name="Iovene M."/>
            <person name="Sanseverino W."/>
            <person name="Cavagnaro P."/>
            <person name="Yildiz M."/>
            <person name="Macko-Podgorni A."/>
            <person name="Moranska E."/>
            <person name="Grzebelus E."/>
            <person name="Grzebelus D."/>
            <person name="Ashrafi H."/>
            <person name="Zheng Z."/>
            <person name="Cheng S."/>
            <person name="Spooner D."/>
            <person name="Van Deynze A."/>
            <person name="Simon P."/>
        </authorList>
    </citation>
    <scope>NUCLEOTIDE SEQUENCE</scope>
    <source>
        <tissue evidence="3">Leaf</tissue>
    </source>
</reference>